<dbReference type="InParanoid" id="C7ZJS9"/>
<evidence type="ECO:0000313" key="4">
    <source>
        <dbReference type="EMBL" id="EEU35649.1"/>
    </source>
</evidence>
<dbReference type="GO" id="GO:0016491">
    <property type="term" value="F:oxidoreductase activity"/>
    <property type="evidence" value="ECO:0007669"/>
    <property type="project" value="UniProtKB-KW"/>
</dbReference>
<dbReference type="InterPro" id="IPR050523">
    <property type="entry name" value="AKR_Detox_Biosynth"/>
</dbReference>
<proteinExistence type="inferred from homology"/>
<protein>
    <recommendedName>
        <fullName evidence="3">NADP-dependent oxidoreductase domain-containing protein</fullName>
    </recommendedName>
</protein>
<accession>C7ZJS9</accession>
<dbReference type="SUPFAM" id="SSF51430">
    <property type="entry name" value="NAD(P)-linked oxidoreductase"/>
    <property type="match status" value="1"/>
</dbReference>
<dbReference type="InterPro" id="IPR036812">
    <property type="entry name" value="NAD(P)_OxRdtase_dom_sf"/>
</dbReference>
<dbReference type="OMA" id="SNYLGWQ"/>
<keyword evidence="1" id="KW-0560">Oxidoreductase</keyword>
<evidence type="ECO:0000259" key="3">
    <source>
        <dbReference type="Pfam" id="PF00248"/>
    </source>
</evidence>
<sequence>MAPPTELGRYRILSSIAGIRVSPLQLGTMSLGGVWSQVMGSAGKEESFKLLDAYVEAGGNFIDTANNYQDEQSEIFVGEWMNQRQNRDQVTLSYKQHEIGAGTAINFSGNHRRSLHMSVRDSLMKLQTQWIDILYLHMWDWSTSIPEIMDSLHFLVQQGKVLYLGVSDTPAWVVAAANEYSTSRGKTPQEIEMSEALKEVAKQHGDDVSITAVALAYVMHKAGRVFPICGGRKVEHLKDNIRSLELALTREQVEKLETTAPLDIGFPGNFIGDDSAVTGKTNPFIDNVAPISWSTGPKPLQES</sequence>
<evidence type="ECO:0000256" key="1">
    <source>
        <dbReference type="ARBA" id="ARBA00023002"/>
    </source>
</evidence>
<keyword evidence="5" id="KW-1185">Reference proteome</keyword>
<dbReference type="AlphaFoldDB" id="C7ZJS9"/>
<reference evidence="4 5" key="1">
    <citation type="journal article" date="2009" name="PLoS Genet.">
        <title>The genome of Nectria haematococca: contribution of supernumerary chromosomes to gene expansion.</title>
        <authorList>
            <person name="Coleman J.J."/>
            <person name="Rounsley S.D."/>
            <person name="Rodriguez-Carres M."/>
            <person name="Kuo A."/>
            <person name="Wasmann C.C."/>
            <person name="Grimwood J."/>
            <person name="Schmutz J."/>
            <person name="Taga M."/>
            <person name="White G.J."/>
            <person name="Zhou S."/>
            <person name="Schwartz D.C."/>
            <person name="Freitag M."/>
            <person name="Ma L.J."/>
            <person name="Danchin E.G."/>
            <person name="Henrissat B."/>
            <person name="Coutinho P.M."/>
            <person name="Nelson D.R."/>
            <person name="Straney D."/>
            <person name="Napoli C.A."/>
            <person name="Barker B.M."/>
            <person name="Gribskov M."/>
            <person name="Rep M."/>
            <person name="Kroken S."/>
            <person name="Molnar I."/>
            <person name="Rensing C."/>
            <person name="Kennell J.C."/>
            <person name="Zamora J."/>
            <person name="Farman M.L."/>
            <person name="Selker E.U."/>
            <person name="Salamov A."/>
            <person name="Shapiro H."/>
            <person name="Pangilinan J."/>
            <person name="Lindquist E."/>
            <person name="Lamers C."/>
            <person name="Grigoriev I.V."/>
            <person name="Geiser D.M."/>
            <person name="Covert S.F."/>
            <person name="Temporini E."/>
            <person name="Vanetten H.D."/>
        </authorList>
    </citation>
    <scope>NUCLEOTIDE SEQUENCE [LARGE SCALE GENOMIC DNA]</scope>
    <source>
        <strain evidence="5">ATCC MYA-4622 / CBS 123669 / FGSC 9596 / NRRL 45880 / 77-13-4</strain>
    </source>
</reference>
<dbReference type="Pfam" id="PF00248">
    <property type="entry name" value="Aldo_ket_red"/>
    <property type="match status" value="2"/>
</dbReference>
<dbReference type="Gene3D" id="3.20.20.100">
    <property type="entry name" value="NADP-dependent oxidoreductase domain"/>
    <property type="match status" value="2"/>
</dbReference>
<dbReference type="OrthoDB" id="48988at2759"/>
<feature type="domain" description="NADP-dependent oxidoreductase" evidence="3">
    <location>
        <begin position="23"/>
        <end position="177"/>
    </location>
</feature>
<dbReference type="PANTHER" id="PTHR43364:SF2">
    <property type="entry name" value="ARYL-ALCOHOL DEHYDROGENASE AAD10-RELATED"/>
    <property type="match status" value="1"/>
</dbReference>
<dbReference type="VEuPathDB" id="FungiDB:NECHADRAFT_54400"/>
<dbReference type="KEGG" id="nhe:NECHADRAFT_54400"/>
<name>C7ZJS9_FUSV7</name>
<dbReference type="Proteomes" id="UP000005206">
    <property type="component" value="Chromosome 13"/>
</dbReference>
<comment type="similarity">
    <text evidence="2">Belongs to the aldo/keto reductase family. Aldo/keto reductase 2 subfamily.</text>
</comment>
<dbReference type="EMBL" id="GG698936">
    <property type="protein sequence ID" value="EEU35649.1"/>
    <property type="molecule type" value="Genomic_DNA"/>
</dbReference>
<dbReference type="HOGENOM" id="CLU_023205_2_2_1"/>
<dbReference type="PANTHER" id="PTHR43364">
    <property type="entry name" value="NADH-SPECIFIC METHYLGLYOXAL REDUCTASE-RELATED"/>
    <property type="match status" value="1"/>
</dbReference>
<feature type="domain" description="NADP-dependent oxidoreductase" evidence="3">
    <location>
        <begin position="184"/>
        <end position="257"/>
    </location>
</feature>
<dbReference type="InterPro" id="IPR023210">
    <property type="entry name" value="NADP_OxRdtase_dom"/>
</dbReference>
<dbReference type="RefSeq" id="XP_003041362.1">
    <property type="nucleotide sequence ID" value="XM_003041316.1"/>
</dbReference>
<dbReference type="eggNOG" id="KOG1575">
    <property type="taxonomic scope" value="Eukaryota"/>
</dbReference>
<evidence type="ECO:0000256" key="2">
    <source>
        <dbReference type="ARBA" id="ARBA00038157"/>
    </source>
</evidence>
<dbReference type="GeneID" id="9676297"/>
<evidence type="ECO:0000313" key="5">
    <source>
        <dbReference type="Proteomes" id="UP000005206"/>
    </source>
</evidence>
<gene>
    <name evidence="4" type="ORF">NECHADRAFT_54400</name>
</gene>
<organism evidence="4 5">
    <name type="scientific">Fusarium vanettenii (strain ATCC MYA-4622 / CBS 123669 / FGSC 9596 / NRRL 45880 / 77-13-4)</name>
    <name type="common">Fusarium solani subsp. pisi</name>
    <dbReference type="NCBI Taxonomy" id="660122"/>
    <lineage>
        <taxon>Eukaryota</taxon>
        <taxon>Fungi</taxon>
        <taxon>Dikarya</taxon>
        <taxon>Ascomycota</taxon>
        <taxon>Pezizomycotina</taxon>
        <taxon>Sordariomycetes</taxon>
        <taxon>Hypocreomycetidae</taxon>
        <taxon>Hypocreales</taxon>
        <taxon>Nectriaceae</taxon>
        <taxon>Fusarium</taxon>
        <taxon>Fusarium solani species complex</taxon>
        <taxon>Fusarium vanettenii</taxon>
    </lineage>
</organism>